<dbReference type="AlphaFoldDB" id="E6W759"/>
<proteinExistence type="predicted"/>
<dbReference type="Pfam" id="PF12838">
    <property type="entry name" value="Fer4_7"/>
    <property type="match status" value="1"/>
</dbReference>
<dbReference type="PANTHER" id="PTHR43122:SF1">
    <property type="entry name" value="IRON-SULFUR-BINDING PROTEIN"/>
    <property type="match status" value="1"/>
</dbReference>
<evidence type="ECO:0000259" key="4">
    <source>
        <dbReference type="PROSITE" id="PS51379"/>
    </source>
</evidence>
<dbReference type="Pfam" id="PF12800">
    <property type="entry name" value="Fer4_4"/>
    <property type="match status" value="2"/>
</dbReference>
<keyword evidence="1" id="KW-0479">Metal-binding</keyword>
<dbReference type="PROSITE" id="PS51379">
    <property type="entry name" value="4FE4S_FER_2"/>
    <property type="match status" value="3"/>
</dbReference>
<dbReference type="OrthoDB" id="9808559at2"/>
<dbReference type="InterPro" id="IPR017896">
    <property type="entry name" value="4Fe4S_Fe-S-bd"/>
</dbReference>
<evidence type="ECO:0000256" key="1">
    <source>
        <dbReference type="ARBA" id="ARBA00022723"/>
    </source>
</evidence>
<evidence type="ECO:0000256" key="3">
    <source>
        <dbReference type="ARBA" id="ARBA00023014"/>
    </source>
</evidence>
<sequence length="331" mass="36626">MIDPNALLETVNRLGSSLRLETSRCLRMRFFKNACRQCVDICPAEGAIEVEPALVLRHDVCTECMLCVSTCVNEAIEVKYTDFSLMVKQLREVEQPVLGCTIRAGEVKCHASVPCVGFLSTEHLIALGHFVKKPVQLNLTRCADCRNAPALEVLRQRIKEIGPAAGELQLIDDPAQLRFQEKAVGRRGLFTFFREKATEETARMFHQLHGESSQSLSYSDKRLPFKRHLLNQVEKQQRAGEVDPVVARAYYGARVTENCNVCSACSAICPTGALIMEDDNESGLRRLSFASTLCTGCGVCAEFCPKLAIGIFGLREGSVELEVVVLAEENP</sequence>
<name>E6W759_DESIS</name>
<gene>
    <name evidence="5" type="ordered locus">Selin_0381</name>
</gene>
<dbReference type="GO" id="GO:0046872">
    <property type="term" value="F:metal ion binding"/>
    <property type="evidence" value="ECO:0007669"/>
    <property type="project" value="UniProtKB-KW"/>
</dbReference>
<dbReference type="InParanoid" id="E6W759"/>
<dbReference type="SUPFAM" id="SSF54862">
    <property type="entry name" value="4Fe-4S ferredoxins"/>
    <property type="match status" value="1"/>
</dbReference>
<dbReference type="GO" id="GO:0051536">
    <property type="term" value="F:iron-sulfur cluster binding"/>
    <property type="evidence" value="ECO:0007669"/>
    <property type="project" value="UniProtKB-KW"/>
</dbReference>
<feature type="domain" description="4Fe-4S ferredoxin-type" evidence="4">
    <location>
        <begin position="285"/>
        <end position="314"/>
    </location>
</feature>
<protein>
    <submittedName>
        <fullName evidence="5">4Fe-4S ferredoxin iron-sulfur binding domain protein</fullName>
    </submittedName>
</protein>
<dbReference type="EMBL" id="CP002432">
    <property type="protein sequence ID" value="ADU65137.1"/>
    <property type="molecule type" value="Genomic_DNA"/>
</dbReference>
<dbReference type="PANTHER" id="PTHR43122">
    <property type="entry name" value="FERREDOXIN SUBUNIT OF PYRUVATE:FLAVODOXIN OXIDOREDUCTASE-RELATED"/>
    <property type="match status" value="1"/>
</dbReference>
<feature type="domain" description="4Fe-4S ferredoxin-type" evidence="4">
    <location>
        <begin position="52"/>
        <end position="81"/>
    </location>
</feature>
<dbReference type="Proteomes" id="UP000002572">
    <property type="component" value="Chromosome"/>
</dbReference>
<dbReference type="InterPro" id="IPR017900">
    <property type="entry name" value="4Fe4S_Fe_S_CS"/>
</dbReference>
<reference evidence="5 6" key="1">
    <citation type="submission" date="2010-12" db="EMBL/GenBank/DDBJ databases">
        <title>Complete sequence of Desulfurispirillum indicum S5.</title>
        <authorList>
            <consortium name="US DOE Joint Genome Institute"/>
            <person name="Lucas S."/>
            <person name="Copeland A."/>
            <person name="Lapidus A."/>
            <person name="Cheng J.-F."/>
            <person name="Goodwin L."/>
            <person name="Pitluck S."/>
            <person name="Chertkov O."/>
            <person name="Held B."/>
            <person name="Detter J.C."/>
            <person name="Han C."/>
            <person name="Tapia R."/>
            <person name="Land M."/>
            <person name="Hauser L."/>
            <person name="Kyrpides N."/>
            <person name="Ivanova N."/>
            <person name="Mikhailova N."/>
            <person name="Haggblom M."/>
            <person name="Rauschenbach I."/>
            <person name="Bini E."/>
            <person name="Woyke T."/>
        </authorList>
    </citation>
    <scope>NUCLEOTIDE SEQUENCE [LARGE SCALE GENOMIC DNA]</scope>
    <source>
        <strain evidence="6">ATCC BAA-1389 / DSM 22839 / S5</strain>
    </source>
</reference>
<keyword evidence="6" id="KW-1185">Reference proteome</keyword>
<dbReference type="eggNOG" id="COG1143">
    <property type="taxonomic scope" value="Bacteria"/>
</dbReference>
<dbReference type="KEGG" id="din:Selin_0381"/>
<dbReference type="HOGENOM" id="CLU_048087_3_0_0"/>
<dbReference type="RefSeq" id="WP_013505026.1">
    <property type="nucleotide sequence ID" value="NC_014836.1"/>
</dbReference>
<organism evidence="5 6">
    <name type="scientific">Desulfurispirillum indicum (strain ATCC BAA-1389 / DSM 22839 / S5)</name>
    <dbReference type="NCBI Taxonomy" id="653733"/>
    <lineage>
        <taxon>Bacteria</taxon>
        <taxon>Pseudomonadati</taxon>
        <taxon>Chrysiogenota</taxon>
        <taxon>Chrysiogenia</taxon>
        <taxon>Chrysiogenales</taxon>
        <taxon>Chrysiogenaceae</taxon>
        <taxon>Desulfurispirillum</taxon>
    </lineage>
</organism>
<dbReference type="Gene3D" id="3.30.70.20">
    <property type="match status" value="2"/>
</dbReference>
<keyword evidence="3" id="KW-0411">Iron-sulfur</keyword>
<dbReference type="STRING" id="653733.Selin_0381"/>
<feature type="domain" description="4Fe-4S ferredoxin-type" evidence="4">
    <location>
        <begin position="251"/>
        <end position="279"/>
    </location>
</feature>
<keyword evidence="2" id="KW-0408">Iron</keyword>
<evidence type="ECO:0000313" key="5">
    <source>
        <dbReference type="EMBL" id="ADU65137.1"/>
    </source>
</evidence>
<dbReference type="eggNOG" id="COG1146">
    <property type="taxonomic scope" value="Bacteria"/>
</dbReference>
<accession>E6W759</accession>
<dbReference type="PROSITE" id="PS00198">
    <property type="entry name" value="4FE4S_FER_1"/>
    <property type="match status" value="1"/>
</dbReference>
<evidence type="ECO:0000256" key="2">
    <source>
        <dbReference type="ARBA" id="ARBA00023004"/>
    </source>
</evidence>
<evidence type="ECO:0000313" key="6">
    <source>
        <dbReference type="Proteomes" id="UP000002572"/>
    </source>
</evidence>